<dbReference type="PROSITE" id="PS50943">
    <property type="entry name" value="HTH_CROC1"/>
    <property type="match status" value="1"/>
</dbReference>
<proteinExistence type="predicted"/>
<dbReference type="CDD" id="cd00093">
    <property type="entry name" value="HTH_XRE"/>
    <property type="match status" value="1"/>
</dbReference>
<dbReference type="EMBL" id="FWWY01000001">
    <property type="protein sequence ID" value="SMC06922.1"/>
    <property type="molecule type" value="Genomic_DNA"/>
</dbReference>
<organism evidence="2 3">
    <name type="scientific">Sulfobacillus thermosulfidooxidans (strain DSM 9293 / VKM B-1269 / AT-1)</name>
    <dbReference type="NCBI Taxonomy" id="929705"/>
    <lineage>
        <taxon>Bacteria</taxon>
        <taxon>Bacillati</taxon>
        <taxon>Bacillota</taxon>
        <taxon>Clostridia</taxon>
        <taxon>Eubacteriales</taxon>
        <taxon>Clostridiales Family XVII. Incertae Sedis</taxon>
        <taxon>Sulfobacillus</taxon>
    </lineage>
</organism>
<sequence length="193" mass="22473">MSDLKNRLWGYKLRQARKNAGISAPDLARKVYIPSSSLWSIENGHRRPPKNIGQELRKFVGETPSEQEHVYWDLFYLYRSPMKDLALKIVNTFWEKPECKKFWSEKPGIDSAIKAAWWLWDEANDGEIVDWLIYITHGIRIDFPSIKQLHEYNDLLLAEENEGDKIVGVLSGLSRTENEVSVFLTPEQLLNQP</sequence>
<reference evidence="3" key="1">
    <citation type="submission" date="2017-04" db="EMBL/GenBank/DDBJ databases">
        <authorList>
            <person name="Varghese N."/>
            <person name="Submissions S."/>
        </authorList>
    </citation>
    <scope>NUCLEOTIDE SEQUENCE [LARGE SCALE GENOMIC DNA]</scope>
    <source>
        <strain evidence="3">DSM 9293</strain>
    </source>
</reference>
<dbReference type="Gene3D" id="1.10.260.40">
    <property type="entry name" value="lambda repressor-like DNA-binding domains"/>
    <property type="match status" value="1"/>
</dbReference>
<dbReference type="AlphaFoldDB" id="A0A1W1WL59"/>
<dbReference type="GO" id="GO:0003677">
    <property type="term" value="F:DNA binding"/>
    <property type="evidence" value="ECO:0007669"/>
    <property type="project" value="InterPro"/>
</dbReference>
<gene>
    <name evidence="2" type="ORF">SAMN00768000_3104</name>
</gene>
<dbReference type="SUPFAM" id="SSF47413">
    <property type="entry name" value="lambda repressor-like DNA-binding domains"/>
    <property type="match status" value="1"/>
</dbReference>
<name>A0A1W1WL59_SULTA</name>
<keyword evidence="3" id="KW-1185">Reference proteome</keyword>
<dbReference type="Proteomes" id="UP000192660">
    <property type="component" value="Unassembled WGS sequence"/>
</dbReference>
<dbReference type="InterPro" id="IPR001387">
    <property type="entry name" value="Cro/C1-type_HTH"/>
</dbReference>
<dbReference type="InterPro" id="IPR010982">
    <property type="entry name" value="Lambda_DNA-bd_dom_sf"/>
</dbReference>
<feature type="domain" description="HTH cro/C1-type" evidence="1">
    <location>
        <begin position="13"/>
        <end position="67"/>
    </location>
</feature>
<protein>
    <submittedName>
        <fullName evidence="2">Helix-turn-helix domain protein</fullName>
    </submittedName>
</protein>
<evidence type="ECO:0000259" key="1">
    <source>
        <dbReference type="PROSITE" id="PS50943"/>
    </source>
</evidence>
<evidence type="ECO:0000313" key="2">
    <source>
        <dbReference type="EMBL" id="SMC06922.1"/>
    </source>
</evidence>
<evidence type="ECO:0000313" key="3">
    <source>
        <dbReference type="Proteomes" id="UP000192660"/>
    </source>
</evidence>
<accession>A0A1W1WL59</accession>